<dbReference type="GO" id="GO:0003690">
    <property type="term" value="F:double-stranded DNA binding"/>
    <property type="evidence" value="ECO:0007669"/>
    <property type="project" value="UniProtKB-ARBA"/>
</dbReference>
<dbReference type="InterPro" id="IPR020629">
    <property type="entry name" value="FPG_Glyclase"/>
</dbReference>
<organism evidence="23 24">
    <name type="scientific">Candidatus Borkfalkia faecavium</name>
    <dbReference type="NCBI Taxonomy" id="2838508"/>
    <lineage>
        <taxon>Bacteria</taxon>
        <taxon>Bacillati</taxon>
        <taxon>Bacillota</taxon>
        <taxon>Clostridia</taxon>
        <taxon>Christensenellales</taxon>
        <taxon>Christensenellaceae</taxon>
        <taxon>Candidatus Borkfalkia</taxon>
    </lineage>
</organism>
<dbReference type="FunFam" id="1.10.8.50:FF:000003">
    <property type="entry name" value="Formamidopyrimidine-DNA glycosylase"/>
    <property type="match status" value="1"/>
</dbReference>
<dbReference type="Proteomes" id="UP000886847">
    <property type="component" value="Unassembled WGS sequence"/>
</dbReference>
<keyword evidence="12" id="KW-0862">Zinc</keyword>
<dbReference type="GO" id="GO:0034039">
    <property type="term" value="F:8-oxo-7,8-dihydroguanine DNA N-glycosylase activity"/>
    <property type="evidence" value="ECO:0007669"/>
    <property type="project" value="TreeGrafter"/>
</dbReference>
<comment type="caution">
    <text evidence="23">The sequence shown here is derived from an EMBL/GenBank/DDBJ whole genome shotgun (WGS) entry which is preliminary data.</text>
</comment>
<keyword evidence="14" id="KW-0234">DNA repair</keyword>
<accession>A0A9D1W0B7</accession>
<reference evidence="23" key="2">
    <citation type="submission" date="2021-04" db="EMBL/GenBank/DDBJ databases">
        <authorList>
            <person name="Gilroy R."/>
        </authorList>
    </citation>
    <scope>NUCLEOTIDE SEQUENCE</scope>
    <source>
        <strain evidence="23">2189</strain>
    </source>
</reference>
<comment type="catalytic activity">
    <reaction evidence="1">
        <text>Hydrolysis of DNA containing ring-opened 7-methylguanine residues, releasing 2,6-diamino-4-hydroxy-5-(N-methyl)formamidopyrimidine.</text>
        <dbReference type="EC" id="3.2.2.23"/>
    </reaction>
</comment>
<evidence type="ECO:0000256" key="4">
    <source>
        <dbReference type="ARBA" id="ARBA00011245"/>
    </source>
</evidence>
<dbReference type="CDD" id="cd08966">
    <property type="entry name" value="EcFpg-like_N"/>
    <property type="match status" value="1"/>
</dbReference>
<keyword evidence="9" id="KW-0227">DNA damage</keyword>
<dbReference type="GO" id="GO:0140078">
    <property type="term" value="F:class I DNA-(apurinic or apyrimidinic site) endonuclease activity"/>
    <property type="evidence" value="ECO:0007669"/>
    <property type="project" value="UniProtKB-EC"/>
</dbReference>
<evidence type="ECO:0000256" key="1">
    <source>
        <dbReference type="ARBA" id="ARBA00001668"/>
    </source>
</evidence>
<proteinExistence type="inferred from homology"/>
<feature type="domain" description="FPG-type" evidence="21">
    <location>
        <begin position="237"/>
        <end position="271"/>
    </location>
</feature>
<dbReference type="InterPro" id="IPR012319">
    <property type="entry name" value="FPG_cat"/>
</dbReference>
<dbReference type="InterPro" id="IPR035937">
    <property type="entry name" value="FPG_N"/>
</dbReference>
<dbReference type="InterPro" id="IPR010663">
    <property type="entry name" value="Znf_FPG/IleRS"/>
</dbReference>
<keyword evidence="15 23" id="KW-0456">Lyase</keyword>
<evidence type="ECO:0000256" key="20">
    <source>
        <dbReference type="PROSITE-ProRule" id="PRU00391"/>
    </source>
</evidence>
<dbReference type="InterPro" id="IPR015887">
    <property type="entry name" value="DNA_glyclase_Znf_dom_DNA_BS"/>
</dbReference>
<keyword evidence="11 23" id="KW-0378">Hydrolase</keyword>
<evidence type="ECO:0000256" key="17">
    <source>
        <dbReference type="ARBA" id="ARBA00023295"/>
    </source>
</evidence>
<dbReference type="SUPFAM" id="SSF81624">
    <property type="entry name" value="N-terminal domain of MutM-like DNA repair proteins"/>
    <property type="match status" value="1"/>
</dbReference>
<name>A0A9D1W0B7_9FIRM</name>
<dbReference type="NCBIfam" id="TIGR00577">
    <property type="entry name" value="fpg"/>
    <property type="match status" value="1"/>
</dbReference>
<dbReference type="PANTHER" id="PTHR22993">
    <property type="entry name" value="FORMAMIDOPYRIMIDINE-DNA GLYCOSYLASE"/>
    <property type="match status" value="1"/>
</dbReference>
<evidence type="ECO:0000313" key="23">
    <source>
        <dbReference type="EMBL" id="HIX50315.1"/>
    </source>
</evidence>
<comment type="catalytic activity">
    <reaction evidence="19">
        <text>2'-deoxyribonucleotide-(2'-deoxyribose 5'-phosphate)-2'-deoxyribonucleotide-DNA = a 3'-end 2'-deoxyribonucleotide-(2,3-dehydro-2,3-deoxyribose 5'-phosphate)-DNA + a 5'-end 5'-phospho-2'-deoxyribonucleoside-DNA + H(+)</text>
        <dbReference type="Rhea" id="RHEA:66592"/>
        <dbReference type="Rhea" id="RHEA-COMP:13180"/>
        <dbReference type="Rhea" id="RHEA-COMP:16897"/>
        <dbReference type="Rhea" id="RHEA-COMP:17067"/>
        <dbReference type="ChEBI" id="CHEBI:15378"/>
        <dbReference type="ChEBI" id="CHEBI:136412"/>
        <dbReference type="ChEBI" id="CHEBI:157695"/>
        <dbReference type="ChEBI" id="CHEBI:167181"/>
        <dbReference type="EC" id="4.2.99.18"/>
    </reaction>
</comment>
<comment type="cofactor">
    <cofactor evidence="2">
        <name>Zn(2+)</name>
        <dbReference type="ChEBI" id="CHEBI:29105"/>
    </cofactor>
</comment>
<keyword evidence="8" id="KW-0479">Metal-binding</keyword>
<dbReference type="NCBIfam" id="NF002211">
    <property type="entry name" value="PRK01103.1"/>
    <property type="match status" value="1"/>
</dbReference>
<protein>
    <recommendedName>
        <fullName evidence="7">Formamidopyrimidine-DNA glycosylase</fullName>
        <ecNumber evidence="5">3.2.2.23</ecNumber>
        <ecNumber evidence="6">4.2.99.18</ecNumber>
    </recommendedName>
    <alternativeName>
        <fullName evidence="18">DNA-(apurinic or apyrimidinic site) lyase MutM</fullName>
    </alternativeName>
</protein>
<dbReference type="PROSITE" id="PS01242">
    <property type="entry name" value="ZF_FPG_1"/>
    <property type="match status" value="1"/>
</dbReference>
<evidence type="ECO:0000313" key="24">
    <source>
        <dbReference type="Proteomes" id="UP000886847"/>
    </source>
</evidence>
<evidence type="ECO:0000256" key="11">
    <source>
        <dbReference type="ARBA" id="ARBA00022801"/>
    </source>
</evidence>
<dbReference type="SMART" id="SM00898">
    <property type="entry name" value="Fapy_DNA_glyco"/>
    <property type="match status" value="1"/>
</dbReference>
<dbReference type="EC" id="4.2.99.18" evidence="6"/>
<dbReference type="GO" id="GO:0003684">
    <property type="term" value="F:damaged DNA binding"/>
    <property type="evidence" value="ECO:0007669"/>
    <property type="project" value="InterPro"/>
</dbReference>
<feature type="domain" description="Formamidopyrimidine-DNA glycosylase catalytic" evidence="22">
    <location>
        <begin position="2"/>
        <end position="115"/>
    </location>
</feature>
<evidence type="ECO:0000259" key="21">
    <source>
        <dbReference type="PROSITE" id="PS51066"/>
    </source>
</evidence>
<dbReference type="Pfam" id="PF06831">
    <property type="entry name" value="H2TH"/>
    <property type="match status" value="1"/>
</dbReference>
<evidence type="ECO:0000256" key="5">
    <source>
        <dbReference type="ARBA" id="ARBA00012024"/>
    </source>
</evidence>
<dbReference type="Pfam" id="PF01149">
    <property type="entry name" value="Fapy_DNA_glyco"/>
    <property type="match status" value="1"/>
</dbReference>
<dbReference type="SUPFAM" id="SSF57716">
    <property type="entry name" value="Glucocorticoid receptor-like (DNA-binding domain)"/>
    <property type="match status" value="1"/>
</dbReference>
<dbReference type="PANTHER" id="PTHR22993:SF9">
    <property type="entry name" value="FORMAMIDOPYRIMIDINE-DNA GLYCOSYLASE"/>
    <property type="match status" value="1"/>
</dbReference>
<dbReference type="GO" id="GO:0006284">
    <property type="term" value="P:base-excision repair"/>
    <property type="evidence" value="ECO:0007669"/>
    <property type="project" value="InterPro"/>
</dbReference>
<evidence type="ECO:0000256" key="16">
    <source>
        <dbReference type="ARBA" id="ARBA00023268"/>
    </source>
</evidence>
<evidence type="ECO:0000256" key="8">
    <source>
        <dbReference type="ARBA" id="ARBA00022723"/>
    </source>
</evidence>
<comment type="subunit">
    <text evidence="4">Monomer.</text>
</comment>
<dbReference type="Pfam" id="PF06827">
    <property type="entry name" value="zf-FPG_IleRS"/>
    <property type="match status" value="1"/>
</dbReference>
<keyword evidence="16" id="KW-0511">Multifunctional enzyme</keyword>
<evidence type="ECO:0000259" key="22">
    <source>
        <dbReference type="PROSITE" id="PS51068"/>
    </source>
</evidence>
<evidence type="ECO:0000256" key="3">
    <source>
        <dbReference type="ARBA" id="ARBA00009409"/>
    </source>
</evidence>
<evidence type="ECO:0000256" key="7">
    <source>
        <dbReference type="ARBA" id="ARBA00016240"/>
    </source>
</evidence>
<dbReference type="PROSITE" id="PS51066">
    <property type="entry name" value="ZF_FPG_2"/>
    <property type="match status" value="1"/>
</dbReference>
<evidence type="ECO:0000256" key="12">
    <source>
        <dbReference type="ARBA" id="ARBA00022833"/>
    </source>
</evidence>
<dbReference type="AlphaFoldDB" id="A0A9D1W0B7"/>
<evidence type="ECO:0000256" key="6">
    <source>
        <dbReference type="ARBA" id="ARBA00012720"/>
    </source>
</evidence>
<dbReference type="InterPro" id="IPR000214">
    <property type="entry name" value="Znf_DNA_glyclase/AP_lyase"/>
</dbReference>
<evidence type="ECO:0000256" key="19">
    <source>
        <dbReference type="ARBA" id="ARBA00044632"/>
    </source>
</evidence>
<dbReference type="EMBL" id="DXEW01000017">
    <property type="protein sequence ID" value="HIX50315.1"/>
    <property type="molecule type" value="Genomic_DNA"/>
</dbReference>
<evidence type="ECO:0000256" key="18">
    <source>
        <dbReference type="ARBA" id="ARBA00030638"/>
    </source>
</evidence>
<dbReference type="PROSITE" id="PS51068">
    <property type="entry name" value="FPG_CAT"/>
    <property type="match status" value="1"/>
</dbReference>
<keyword evidence="13" id="KW-0238">DNA-binding</keyword>
<reference evidence="23" key="1">
    <citation type="journal article" date="2021" name="PeerJ">
        <title>Extensive microbial diversity within the chicken gut microbiome revealed by metagenomics and culture.</title>
        <authorList>
            <person name="Gilroy R."/>
            <person name="Ravi A."/>
            <person name="Getino M."/>
            <person name="Pursley I."/>
            <person name="Horton D.L."/>
            <person name="Alikhan N.F."/>
            <person name="Baker D."/>
            <person name="Gharbi K."/>
            <person name="Hall N."/>
            <person name="Watson M."/>
            <person name="Adriaenssens E.M."/>
            <person name="Foster-Nyarko E."/>
            <person name="Jarju S."/>
            <person name="Secka A."/>
            <person name="Antonio M."/>
            <person name="Oren A."/>
            <person name="Chaudhuri R.R."/>
            <person name="La Ragione R."/>
            <person name="Hildebrand F."/>
            <person name="Pallen M.J."/>
        </authorList>
    </citation>
    <scope>NUCLEOTIDE SEQUENCE</scope>
    <source>
        <strain evidence="23">2189</strain>
    </source>
</reference>
<dbReference type="GO" id="GO:0008270">
    <property type="term" value="F:zinc ion binding"/>
    <property type="evidence" value="ECO:0007669"/>
    <property type="project" value="UniProtKB-KW"/>
</dbReference>
<keyword evidence="10 20" id="KW-0863">Zinc-finger</keyword>
<dbReference type="InterPro" id="IPR010979">
    <property type="entry name" value="Ribosomal_uS13-like_H2TH"/>
</dbReference>
<comment type="similarity">
    <text evidence="3">Belongs to the FPG family.</text>
</comment>
<dbReference type="SMART" id="SM01232">
    <property type="entry name" value="H2TH"/>
    <property type="match status" value="1"/>
</dbReference>
<evidence type="ECO:0000256" key="9">
    <source>
        <dbReference type="ARBA" id="ARBA00022763"/>
    </source>
</evidence>
<dbReference type="Gene3D" id="1.10.8.50">
    <property type="match status" value="1"/>
</dbReference>
<evidence type="ECO:0000256" key="14">
    <source>
        <dbReference type="ARBA" id="ARBA00023204"/>
    </source>
</evidence>
<dbReference type="SUPFAM" id="SSF46946">
    <property type="entry name" value="S13-like H2TH domain"/>
    <property type="match status" value="1"/>
</dbReference>
<evidence type="ECO:0000256" key="13">
    <source>
        <dbReference type="ARBA" id="ARBA00023125"/>
    </source>
</evidence>
<keyword evidence="17 23" id="KW-0326">Glycosidase</keyword>
<evidence type="ECO:0000256" key="2">
    <source>
        <dbReference type="ARBA" id="ARBA00001947"/>
    </source>
</evidence>
<dbReference type="InterPro" id="IPR015886">
    <property type="entry name" value="H2TH_FPG"/>
</dbReference>
<dbReference type="Gene3D" id="3.20.190.10">
    <property type="entry name" value="MutM-like, N-terminal"/>
    <property type="match status" value="1"/>
</dbReference>
<sequence length="271" mass="29353">MPELPEVETVRRVLEPRLLQKTVRAVHIYCGQVIAAPAPEEFAACLVGQKVEAFSRRGKFLRLCFAGGAFLTIHLRMTGCLTLEGAEAPLAGHTHIALSLDDGMQLRYVDVRRLGKLWFTPAGGKDVSGADKLGIEPFGGLTAAYLRAFGGGRRPVKALLLDQRAVAGIGNIYSDEILFSCGIRPSRPCCTLTDAEWEKLAAAIPERLEYFIEKNSISFAEYAAGGGKDYRNTPFLQVYGRGGKPCPVCGAPLARIVLGGRSSVFCPHCQK</sequence>
<evidence type="ECO:0000256" key="15">
    <source>
        <dbReference type="ARBA" id="ARBA00023239"/>
    </source>
</evidence>
<dbReference type="EC" id="3.2.2.23" evidence="5"/>
<gene>
    <name evidence="23" type="primary">mutM</name>
    <name evidence="23" type="ORF">H9851_03430</name>
</gene>
<evidence type="ECO:0000256" key="10">
    <source>
        <dbReference type="ARBA" id="ARBA00022771"/>
    </source>
</evidence>